<dbReference type="PROSITE" id="PS51891">
    <property type="entry name" value="CENP_V_GFA"/>
    <property type="match status" value="1"/>
</dbReference>
<dbReference type="SUPFAM" id="SSF51316">
    <property type="entry name" value="Mss4-like"/>
    <property type="match status" value="1"/>
</dbReference>
<reference evidence="6" key="1">
    <citation type="submission" date="2020-05" db="EMBL/GenBank/DDBJ databases">
        <title>Mycena genomes resolve the evolution of fungal bioluminescence.</title>
        <authorList>
            <person name="Tsai I.J."/>
        </authorList>
    </citation>
    <scope>NUCLEOTIDE SEQUENCE</scope>
    <source>
        <strain evidence="6">160909Yilan</strain>
    </source>
</reference>
<evidence type="ECO:0000256" key="4">
    <source>
        <dbReference type="ARBA" id="ARBA00023239"/>
    </source>
</evidence>
<evidence type="ECO:0000256" key="2">
    <source>
        <dbReference type="ARBA" id="ARBA00022723"/>
    </source>
</evidence>
<dbReference type="PANTHER" id="PTHR33337:SF8">
    <property type="entry name" value="CENP-V_GFA DOMAIN-CONTAINING PROTEIN"/>
    <property type="match status" value="1"/>
</dbReference>
<accession>A0A8H6Y9S7</accession>
<dbReference type="InterPro" id="IPR006913">
    <property type="entry name" value="CENP-V/GFA"/>
</dbReference>
<dbReference type="Gene3D" id="3.90.1590.10">
    <property type="entry name" value="glutathione-dependent formaldehyde- activating enzyme (gfa)"/>
    <property type="match status" value="1"/>
</dbReference>
<feature type="domain" description="CENP-V/GFA" evidence="5">
    <location>
        <begin position="29"/>
        <end position="152"/>
    </location>
</feature>
<dbReference type="Pfam" id="PF04828">
    <property type="entry name" value="GFA"/>
    <property type="match status" value="1"/>
</dbReference>
<comment type="similarity">
    <text evidence="1">Belongs to the Gfa family.</text>
</comment>
<evidence type="ECO:0000259" key="5">
    <source>
        <dbReference type="PROSITE" id="PS51891"/>
    </source>
</evidence>
<dbReference type="GO" id="GO:0016846">
    <property type="term" value="F:carbon-sulfur lyase activity"/>
    <property type="evidence" value="ECO:0007669"/>
    <property type="project" value="InterPro"/>
</dbReference>
<evidence type="ECO:0000256" key="3">
    <source>
        <dbReference type="ARBA" id="ARBA00022833"/>
    </source>
</evidence>
<protein>
    <submittedName>
        <fullName evidence="6">Putative glutathione-dependent formaldehyde-activating gfa protein</fullName>
    </submittedName>
</protein>
<organism evidence="6 7">
    <name type="scientific">Mycena sanguinolenta</name>
    <dbReference type="NCBI Taxonomy" id="230812"/>
    <lineage>
        <taxon>Eukaryota</taxon>
        <taxon>Fungi</taxon>
        <taxon>Dikarya</taxon>
        <taxon>Basidiomycota</taxon>
        <taxon>Agaricomycotina</taxon>
        <taxon>Agaricomycetes</taxon>
        <taxon>Agaricomycetidae</taxon>
        <taxon>Agaricales</taxon>
        <taxon>Marasmiineae</taxon>
        <taxon>Mycenaceae</taxon>
        <taxon>Mycena</taxon>
    </lineage>
</organism>
<keyword evidence="4" id="KW-0456">Lyase</keyword>
<keyword evidence="3" id="KW-0862">Zinc</keyword>
<dbReference type="GO" id="GO:0046872">
    <property type="term" value="F:metal ion binding"/>
    <property type="evidence" value="ECO:0007669"/>
    <property type="project" value="UniProtKB-KW"/>
</dbReference>
<name>A0A8H6Y9S7_9AGAR</name>
<dbReference type="AlphaFoldDB" id="A0A8H6Y9S7"/>
<dbReference type="PANTHER" id="PTHR33337">
    <property type="entry name" value="GFA DOMAIN-CONTAINING PROTEIN"/>
    <property type="match status" value="1"/>
</dbReference>
<dbReference type="InterPro" id="IPR011057">
    <property type="entry name" value="Mss4-like_sf"/>
</dbReference>
<comment type="caution">
    <text evidence="6">The sequence shown here is derived from an EMBL/GenBank/DDBJ whole genome shotgun (WGS) entry which is preliminary data.</text>
</comment>
<gene>
    <name evidence="6" type="ORF">MSAN_01392300</name>
</gene>
<evidence type="ECO:0000313" key="6">
    <source>
        <dbReference type="EMBL" id="KAF7354781.1"/>
    </source>
</evidence>
<dbReference type="OrthoDB" id="428768at2759"/>
<keyword evidence="2" id="KW-0479">Metal-binding</keyword>
<dbReference type="EMBL" id="JACAZH010000011">
    <property type="protein sequence ID" value="KAF7354781.1"/>
    <property type="molecule type" value="Genomic_DNA"/>
</dbReference>
<sequence length="172" mass="18707">MPAVPTDKSKPYIPLAGGATDGWSNDEEATATCFCGAVQLKFPTQGPGLVATFLCNCADCRKITASMFASNFAILDTHLTHVRGRENLTQFSQARTIASGNTMTNYFCTTCGTLMYRVSTGFPGMSALRIGTVDDFHLHETKLKPKVEQFIETRVSWLHGAEGVKQVEGSNF</sequence>
<evidence type="ECO:0000313" key="7">
    <source>
        <dbReference type="Proteomes" id="UP000623467"/>
    </source>
</evidence>
<dbReference type="Proteomes" id="UP000623467">
    <property type="component" value="Unassembled WGS sequence"/>
</dbReference>
<proteinExistence type="inferred from homology"/>
<evidence type="ECO:0000256" key="1">
    <source>
        <dbReference type="ARBA" id="ARBA00005495"/>
    </source>
</evidence>
<keyword evidence="7" id="KW-1185">Reference proteome</keyword>